<evidence type="ECO:0000256" key="4">
    <source>
        <dbReference type="SAM" id="MobiDB-lite"/>
    </source>
</evidence>
<dbReference type="InterPro" id="IPR018933">
    <property type="entry name" value="Netrin_module_non-TIMP"/>
</dbReference>
<dbReference type="RefSeq" id="XP_022254025.1">
    <property type="nucleotide sequence ID" value="XM_022398317.1"/>
</dbReference>
<dbReference type="InterPro" id="IPR008993">
    <property type="entry name" value="TIMP-like_OB-fold"/>
</dbReference>
<comment type="subcellular location">
    <subcellularLocation>
        <location evidence="1">Secreted</location>
    </subcellularLocation>
</comment>
<dbReference type="PROSITE" id="PS50092">
    <property type="entry name" value="TSP1"/>
    <property type="match status" value="1"/>
</dbReference>
<sequence>MSTSITWQFCSLLLLRLLIYSKAESLQPDVRLGSRDRLDRGGTWRRDWQPQGRVYTSWSGWSAWSECSRTCDGGVSMRTRVCRRRWACNQNATDFRLIQCSSYNNRKVAGHFVKEWLADLGRGNPCELKCQAKEHHLAYSFGKVVDGTKCKPGGKNVCVNGRCMPIGCDGRIGSDRTIDKCRICGGRNLTCIHYKDVFHGQKSLGHISSILKNSSLYNNFGLGYSDVAIIPARATNILILDSSKNLLALADEKGTFIINGNWLIDWPGSYHVADSVVIYNRTNDSVETITIPGPINQNIYVMVLLKEPNPGIRYEYWLPKEHYPIKQRKFPTSSQNIVSLSPTTRQNDSKALINSVRSSYRRHGYTTSSVRNTPRYGFRKISSSSATTWHPYHSHFRNIITSTTPYPDRYKHKRISAGFTTKATSHSDRRVKTHTKKRTKHRSQYNYRAASSTVTRMTHHPGRYHGVATSTTNTTPLPGFHGYRKFINREKNNFIKAYDKDSTPFTNFQFSRISNKWEKVSPNRTNTLTVTAVPDVKTTIPPFRRTHAPHFTFKNACLPCKKVYRQTKHFCTSDFVLRVRVLSYLYVNGEIRYELQVIQSYKNTVAISVREYAWSSDRCRCPKLRVQREYIIMGRSDRSYRHNESRLLLDRNSFVRRFRQKRARRLLKLKQNQVKKCSKFLQ</sequence>
<gene>
    <name evidence="8" type="primary">LOC106469762</name>
</gene>
<evidence type="ECO:0000256" key="3">
    <source>
        <dbReference type="ARBA" id="ARBA00023157"/>
    </source>
</evidence>
<name>A0ABM1TDR9_LIMPO</name>
<dbReference type="SUPFAM" id="SSF82895">
    <property type="entry name" value="TSP-1 type 1 repeat"/>
    <property type="match status" value="1"/>
</dbReference>
<protein>
    <submittedName>
        <fullName evidence="8">ADAMTS-like protein 5</fullName>
    </submittedName>
</protein>
<evidence type="ECO:0000256" key="2">
    <source>
        <dbReference type="ARBA" id="ARBA00022525"/>
    </source>
</evidence>
<dbReference type="Pfam" id="PF00090">
    <property type="entry name" value="TSP_1"/>
    <property type="match status" value="1"/>
</dbReference>
<keyword evidence="7" id="KW-1185">Reference proteome</keyword>
<dbReference type="InterPro" id="IPR036383">
    <property type="entry name" value="TSP1_rpt_sf"/>
</dbReference>
<dbReference type="Proteomes" id="UP000694941">
    <property type="component" value="Unplaced"/>
</dbReference>
<accession>A0ABM1TDR9</accession>
<dbReference type="InterPro" id="IPR010294">
    <property type="entry name" value="ADAMTS_spacer1"/>
</dbReference>
<feature type="domain" description="NTR" evidence="6">
    <location>
        <begin position="557"/>
        <end position="677"/>
    </location>
</feature>
<evidence type="ECO:0000313" key="7">
    <source>
        <dbReference type="Proteomes" id="UP000694941"/>
    </source>
</evidence>
<reference evidence="8" key="1">
    <citation type="submission" date="2025-08" db="UniProtKB">
        <authorList>
            <consortium name="RefSeq"/>
        </authorList>
    </citation>
    <scope>IDENTIFICATION</scope>
    <source>
        <tissue evidence="8">Muscle</tissue>
    </source>
</reference>
<dbReference type="PROSITE" id="PS50189">
    <property type="entry name" value="NTR"/>
    <property type="match status" value="1"/>
</dbReference>
<dbReference type="InterPro" id="IPR013273">
    <property type="entry name" value="ADAMTS/ADAMTS-like"/>
</dbReference>
<keyword evidence="3" id="KW-1015">Disulfide bond</keyword>
<dbReference type="Gene3D" id="2.20.100.10">
    <property type="entry name" value="Thrombospondin type-1 (TSP1) repeat"/>
    <property type="match status" value="1"/>
</dbReference>
<evidence type="ECO:0000313" key="8">
    <source>
        <dbReference type="RefSeq" id="XP_022254025.1"/>
    </source>
</evidence>
<dbReference type="PRINTS" id="PR01857">
    <property type="entry name" value="ADAMTSFAMILY"/>
</dbReference>
<dbReference type="Pfam" id="PF01759">
    <property type="entry name" value="NTR"/>
    <property type="match status" value="1"/>
</dbReference>
<proteinExistence type="predicted"/>
<feature type="compositionally biased region" description="Basic residues" evidence="4">
    <location>
        <begin position="431"/>
        <end position="443"/>
    </location>
</feature>
<dbReference type="Pfam" id="PF19236">
    <property type="entry name" value="ADAMTS_CR_3"/>
    <property type="match status" value="1"/>
</dbReference>
<dbReference type="Gene3D" id="2.40.50.120">
    <property type="match status" value="1"/>
</dbReference>
<dbReference type="SUPFAM" id="SSF50242">
    <property type="entry name" value="TIMP-like"/>
    <property type="match status" value="1"/>
</dbReference>
<dbReference type="InterPro" id="IPR001134">
    <property type="entry name" value="Netrin_domain"/>
</dbReference>
<feature type="signal peptide" evidence="5">
    <location>
        <begin position="1"/>
        <end position="25"/>
    </location>
</feature>
<dbReference type="InterPro" id="IPR045371">
    <property type="entry name" value="ADAMTS_CR_3"/>
</dbReference>
<feature type="region of interest" description="Disordered" evidence="4">
    <location>
        <begin position="421"/>
        <end position="445"/>
    </location>
</feature>
<feature type="chain" id="PRO_5045900144" evidence="5">
    <location>
        <begin position="26"/>
        <end position="682"/>
    </location>
</feature>
<dbReference type="InterPro" id="IPR000884">
    <property type="entry name" value="TSP1_rpt"/>
</dbReference>
<dbReference type="GeneID" id="106469762"/>
<dbReference type="SMART" id="SM00209">
    <property type="entry name" value="TSP1"/>
    <property type="match status" value="1"/>
</dbReference>
<dbReference type="PANTHER" id="PTHR13723">
    <property type="entry name" value="ADAMTS A DISINTEGRIN AND METALLOPROTEASE WITH THROMBOSPONDIN MOTIFS PROTEASE"/>
    <property type="match status" value="1"/>
</dbReference>
<organism evidence="7 8">
    <name type="scientific">Limulus polyphemus</name>
    <name type="common">Atlantic horseshoe crab</name>
    <dbReference type="NCBI Taxonomy" id="6850"/>
    <lineage>
        <taxon>Eukaryota</taxon>
        <taxon>Metazoa</taxon>
        <taxon>Ecdysozoa</taxon>
        <taxon>Arthropoda</taxon>
        <taxon>Chelicerata</taxon>
        <taxon>Merostomata</taxon>
        <taxon>Xiphosura</taxon>
        <taxon>Limulidae</taxon>
        <taxon>Limulus</taxon>
    </lineage>
</organism>
<dbReference type="Pfam" id="PF05986">
    <property type="entry name" value="ADAMTS_spacer1"/>
    <property type="match status" value="1"/>
</dbReference>
<evidence type="ECO:0000256" key="5">
    <source>
        <dbReference type="SAM" id="SignalP"/>
    </source>
</evidence>
<evidence type="ECO:0000256" key="1">
    <source>
        <dbReference type="ARBA" id="ARBA00004613"/>
    </source>
</evidence>
<evidence type="ECO:0000259" key="6">
    <source>
        <dbReference type="PROSITE" id="PS50189"/>
    </source>
</evidence>
<dbReference type="SMART" id="SM00643">
    <property type="entry name" value="C345C"/>
    <property type="match status" value="1"/>
</dbReference>
<keyword evidence="2" id="KW-0964">Secreted</keyword>
<dbReference type="PANTHER" id="PTHR13723:SF317">
    <property type="entry name" value="ADAMTS_ADAMTS-LIKE SPACER 1 DOMAIN-CONTAINING PROTEIN"/>
    <property type="match status" value="1"/>
</dbReference>
<dbReference type="InterPro" id="IPR050439">
    <property type="entry name" value="ADAMTS_ADAMTS-like"/>
</dbReference>
<keyword evidence="5" id="KW-0732">Signal</keyword>
<dbReference type="Gene3D" id="2.60.120.830">
    <property type="match status" value="1"/>
</dbReference>